<gene>
    <name evidence="1" type="ORF">ABEB36_009781</name>
</gene>
<accession>A0ABD1EHF8</accession>
<name>A0ABD1EHF8_HYPHA</name>
<proteinExistence type="predicted"/>
<evidence type="ECO:0000313" key="2">
    <source>
        <dbReference type="Proteomes" id="UP001566132"/>
    </source>
</evidence>
<dbReference type="Proteomes" id="UP001566132">
    <property type="component" value="Unassembled WGS sequence"/>
</dbReference>
<dbReference type="AlphaFoldDB" id="A0ABD1EHF8"/>
<reference evidence="1 2" key="1">
    <citation type="submission" date="2024-05" db="EMBL/GenBank/DDBJ databases">
        <title>Genetic variation in Jamaican populations of the coffee berry borer (Hypothenemus hampei).</title>
        <authorList>
            <person name="Errbii M."/>
            <person name="Myrie A."/>
        </authorList>
    </citation>
    <scope>NUCLEOTIDE SEQUENCE [LARGE SCALE GENOMIC DNA]</scope>
    <source>
        <strain evidence="1">JA-Hopewell-2020-01-JO</strain>
        <tissue evidence="1">Whole body</tissue>
    </source>
</reference>
<comment type="caution">
    <text evidence="1">The sequence shown here is derived from an EMBL/GenBank/DDBJ whole genome shotgun (WGS) entry which is preliminary data.</text>
</comment>
<dbReference type="EMBL" id="JBDJPC010000007">
    <property type="protein sequence ID" value="KAL1494135.1"/>
    <property type="molecule type" value="Genomic_DNA"/>
</dbReference>
<organism evidence="1 2">
    <name type="scientific">Hypothenemus hampei</name>
    <name type="common">Coffee berry borer</name>
    <dbReference type="NCBI Taxonomy" id="57062"/>
    <lineage>
        <taxon>Eukaryota</taxon>
        <taxon>Metazoa</taxon>
        <taxon>Ecdysozoa</taxon>
        <taxon>Arthropoda</taxon>
        <taxon>Hexapoda</taxon>
        <taxon>Insecta</taxon>
        <taxon>Pterygota</taxon>
        <taxon>Neoptera</taxon>
        <taxon>Endopterygota</taxon>
        <taxon>Coleoptera</taxon>
        <taxon>Polyphaga</taxon>
        <taxon>Cucujiformia</taxon>
        <taxon>Curculionidae</taxon>
        <taxon>Scolytinae</taxon>
        <taxon>Hypothenemus</taxon>
    </lineage>
</organism>
<sequence length="124" mass="14884">MSDCENDNEYFNENAPVQEFDEVPDKKQIRQRQRSVGFKMLKWLNSRYLQKDRVEKTEDEENLTKEPPLRVLLLKARIKMKIHNKLEHFLGKRDIKGKITKPKHFCRKVGKVLIAEEQNFVEEN</sequence>
<evidence type="ECO:0000313" key="1">
    <source>
        <dbReference type="EMBL" id="KAL1494135.1"/>
    </source>
</evidence>
<protein>
    <submittedName>
        <fullName evidence="1">Uncharacterized protein</fullName>
    </submittedName>
</protein>
<keyword evidence="2" id="KW-1185">Reference proteome</keyword>